<comment type="caution">
    <text evidence="2">The sequence shown here is derived from an EMBL/GenBank/DDBJ whole genome shotgun (WGS) entry which is preliminary data.</text>
</comment>
<keyword evidence="3" id="KW-1185">Reference proteome</keyword>
<accession>A0ABQ3DQ75</accession>
<dbReference type="Gene3D" id="3.40.50.1460">
    <property type="match status" value="1"/>
</dbReference>
<reference evidence="3" key="1">
    <citation type="journal article" date="2019" name="Int. J. Syst. Evol. Microbiol.">
        <title>The Global Catalogue of Microorganisms (GCM) 10K type strain sequencing project: providing services to taxonomists for standard genome sequencing and annotation.</title>
        <authorList>
            <consortium name="The Broad Institute Genomics Platform"/>
            <consortium name="The Broad Institute Genome Sequencing Center for Infectious Disease"/>
            <person name="Wu L."/>
            <person name="Ma J."/>
        </authorList>
    </citation>
    <scope>NUCLEOTIDE SEQUENCE [LARGE SCALE GENOMIC DNA]</scope>
    <source>
        <strain evidence="3">JCM 4737</strain>
    </source>
</reference>
<name>A0ABQ3DQ75_9ACTN</name>
<proteinExistence type="predicted"/>
<dbReference type="SUPFAM" id="SSF52129">
    <property type="entry name" value="Caspase-like"/>
    <property type="match status" value="1"/>
</dbReference>
<dbReference type="Proteomes" id="UP000599437">
    <property type="component" value="Unassembled WGS sequence"/>
</dbReference>
<dbReference type="RefSeq" id="WP_138895288.1">
    <property type="nucleotide sequence ID" value="NZ_BMVO01000011.1"/>
</dbReference>
<dbReference type="InterPro" id="IPR011600">
    <property type="entry name" value="Pept_C14_caspase"/>
</dbReference>
<evidence type="ECO:0000313" key="2">
    <source>
        <dbReference type="EMBL" id="GHB10064.1"/>
    </source>
</evidence>
<organism evidence="2 3">
    <name type="scientific">Streptomyces chryseus</name>
    <dbReference type="NCBI Taxonomy" id="68186"/>
    <lineage>
        <taxon>Bacteria</taxon>
        <taxon>Bacillati</taxon>
        <taxon>Actinomycetota</taxon>
        <taxon>Actinomycetes</taxon>
        <taxon>Kitasatosporales</taxon>
        <taxon>Streptomycetaceae</taxon>
        <taxon>Streptomyces</taxon>
    </lineage>
</organism>
<protein>
    <recommendedName>
        <fullName evidence="1">Peptidase C14 caspase domain-containing protein</fullName>
    </recommendedName>
</protein>
<evidence type="ECO:0000313" key="3">
    <source>
        <dbReference type="Proteomes" id="UP000599437"/>
    </source>
</evidence>
<feature type="domain" description="Peptidase C14 caspase" evidence="1">
    <location>
        <begin position="26"/>
        <end position="255"/>
    </location>
</feature>
<dbReference type="Pfam" id="PF00656">
    <property type="entry name" value="Peptidase_C14"/>
    <property type="match status" value="1"/>
</dbReference>
<dbReference type="EMBL" id="BMVO01000011">
    <property type="protein sequence ID" value="GHB10064.1"/>
    <property type="molecule type" value="Genomic_DNA"/>
</dbReference>
<dbReference type="InterPro" id="IPR029030">
    <property type="entry name" value="Caspase-like_dom_sf"/>
</dbReference>
<evidence type="ECO:0000259" key="1">
    <source>
        <dbReference type="Pfam" id="PF00656"/>
    </source>
</evidence>
<gene>
    <name evidence="2" type="ORF">GCM10010346_36520</name>
</gene>
<sequence length="390" mass="42980">MCEHEDDVLFVHKCPTREEGNRAGIHALVIGVSSYPPLRRSRLHIPYPAKFKNIEGAAAGASHFAQLLDGGFHEPTGIPIRTVRLFLSPTQAELDRIEVPRALWQEATYDNIKNALDSWYFDCDNNTDNVALMYVAGHGIVTTGHVPFAFLGGVNEEFDPCRQTINLTVISEAMLYNKAHANIYIFDCCAGDEFPAECSRGHGLTLPLPNAGGEEFRKYTLEIMAAKVGTSAFAIDAVDGTLLSWALLPLLRTAGDLLDGFFTITRDRLDDRLLPAMQSHPFAPPMGGQEPRIRGEKPSGINRPKPPPTFPALFKLKEPCAVEFTIYEEKTGVAILEDSMNTQGEKEINLPAGSYKVDARIHSGTTIERFRFPLSLDRPSSVDVLAGEVQ</sequence>